<accession>A0A0G4G8S4</accession>
<evidence type="ECO:0000256" key="1">
    <source>
        <dbReference type="SAM" id="MobiDB-lite"/>
    </source>
</evidence>
<feature type="compositionally biased region" description="Acidic residues" evidence="1">
    <location>
        <begin position="95"/>
        <end position="110"/>
    </location>
</feature>
<proteinExistence type="predicted"/>
<organism evidence="2">
    <name type="scientific">Chromera velia CCMP2878</name>
    <dbReference type="NCBI Taxonomy" id="1169474"/>
    <lineage>
        <taxon>Eukaryota</taxon>
        <taxon>Sar</taxon>
        <taxon>Alveolata</taxon>
        <taxon>Colpodellida</taxon>
        <taxon>Chromeraceae</taxon>
        <taxon>Chromera</taxon>
    </lineage>
</organism>
<reference evidence="2" key="1">
    <citation type="submission" date="2014-11" db="EMBL/GenBank/DDBJ databases">
        <authorList>
            <person name="Otto D Thomas"/>
            <person name="Naeem Raeece"/>
        </authorList>
    </citation>
    <scope>NUCLEOTIDE SEQUENCE</scope>
</reference>
<gene>
    <name evidence="2" type="ORF">Cvel_20748</name>
</gene>
<dbReference type="EMBL" id="CDMZ01000982">
    <property type="protein sequence ID" value="CEM25123.1"/>
    <property type="molecule type" value="Genomic_DNA"/>
</dbReference>
<protein>
    <submittedName>
        <fullName evidence="2">Uncharacterized protein</fullName>
    </submittedName>
</protein>
<dbReference type="VEuPathDB" id="CryptoDB:Cvel_20748"/>
<name>A0A0G4G8S4_9ALVE</name>
<evidence type="ECO:0000313" key="2">
    <source>
        <dbReference type="EMBL" id="CEM25123.1"/>
    </source>
</evidence>
<feature type="region of interest" description="Disordered" evidence="1">
    <location>
        <begin position="89"/>
        <end position="122"/>
    </location>
</feature>
<dbReference type="AlphaFoldDB" id="A0A0G4G8S4"/>
<sequence>MGGCISQVEEFYFAFPLRAVTPSPPLFLLHQLPPVLHHHLSVLLPLPPLRFRALWECVAAVAVDIGGGLFRVGVAGLGVEKVWKMKETEVAGDGRDEDEEEQDCQWEDENENSKDNQQEDLEDVKKRFQASLAEELLPAATGRLWNDANTFFQRKKKSNEKLIQLLEQIHDRAETLVRSYLQRDCGDGKGGWKAKGMTVLFSDWRYEEQLPHADFRPSVFRLCDKRLPFASLLIPLTGIMKLRVWPGKRATGKYVKRSRKDGKLLVVKPGEAVIFRGDIIHGGEAYKWMNARLFLFLGNFGGEAPDESRFVKFKGNVHEEQGKEKKDEGKVQKRKK</sequence>